<keyword evidence="2" id="KW-1185">Reference proteome</keyword>
<sequence>MIKNIDLGLEGTRFDPDHSESEFWLPTPPVSSSSARSSFIRHPIPFLETGNSPVIPLALRVLIGDGAHLLSDDSTAV</sequence>
<comment type="caution">
    <text evidence="1">The sequence shown here is derived from an EMBL/GenBank/DDBJ whole genome shotgun (WGS) entry which is preliminary data.</text>
</comment>
<evidence type="ECO:0000313" key="2">
    <source>
        <dbReference type="Proteomes" id="UP000299102"/>
    </source>
</evidence>
<proteinExistence type="predicted"/>
<accession>A0A4C1UAS6</accession>
<dbReference type="EMBL" id="BGZK01000151">
    <property type="protein sequence ID" value="GBP23543.1"/>
    <property type="molecule type" value="Genomic_DNA"/>
</dbReference>
<protein>
    <submittedName>
        <fullName evidence="1">Uncharacterized protein</fullName>
    </submittedName>
</protein>
<gene>
    <name evidence="1" type="ORF">EVAR_12825_1</name>
</gene>
<dbReference type="Proteomes" id="UP000299102">
    <property type="component" value="Unassembled WGS sequence"/>
</dbReference>
<organism evidence="1 2">
    <name type="scientific">Eumeta variegata</name>
    <name type="common">Bagworm moth</name>
    <name type="synonym">Eumeta japonica</name>
    <dbReference type="NCBI Taxonomy" id="151549"/>
    <lineage>
        <taxon>Eukaryota</taxon>
        <taxon>Metazoa</taxon>
        <taxon>Ecdysozoa</taxon>
        <taxon>Arthropoda</taxon>
        <taxon>Hexapoda</taxon>
        <taxon>Insecta</taxon>
        <taxon>Pterygota</taxon>
        <taxon>Neoptera</taxon>
        <taxon>Endopterygota</taxon>
        <taxon>Lepidoptera</taxon>
        <taxon>Glossata</taxon>
        <taxon>Ditrysia</taxon>
        <taxon>Tineoidea</taxon>
        <taxon>Psychidae</taxon>
        <taxon>Oiketicinae</taxon>
        <taxon>Eumeta</taxon>
    </lineage>
</organism>
<dbReference type="AlphaFoldDB" id="A0A4C1UAS6"/>
<name>A0A4C1UAS6_EUMVA</name>
<evidence type="ECO:0000313" key="1">
    <source>
        <dbReference type="EMBL" id="GBP23543.1"/>
    </source>
</evidence>
<reference evidence="1 2" key="1">
    <citation type="journal article" date="2019" name="Commun. Biol.">
        <title>The bagworm genome reveals a unique fibroin gene that provides high tensile strength.</title>
        <authorList>
            <person name="Kono N."/>
            <person name="Nakamura H."/>
            <person name="Ohtoshi R."/>
            <person name="Tomita M."/>
            <person name="Numata K."/>
            <person name="Arakawa K."/>
        </authorList>
    </citation>
    <scope>NUCLEOTIDE SEQUENCE [LARGE SCALE GENOMIC DNA]</scope>
</reference>